<dbReference type="EMBL" id="MK292675">
    <property type="protein sequence ID" value="QCQ68542.1"/>
    <property type="molecule type" value="Genomic_DNA"/>
</dbReference>
<dbReference type="EMBL" id="MK292688">
    <property type="protein sequence ID" value="QCQ68789.1"/>
    <property type="molecule type" value="Genomic_DNA"/>
</dbReference>
<evidence type="ECO:0000313" key="17">
    <source>
        <dbReference type="EMBL" id="QCQ68580.1"/>
    </source>
</evidence>
<dbReference type="GeneID" id="40340798"/>
<feature type="chain" id="PRO_5033442117" description="NADH-ubiquinone oxidoreductase chain 1" evidence="9">
    <location>
        <begin position="22"/>
        <end position="301"/>
    </location>
</feature>
<evidence type="ECO:0000313" key="29">
    <source>
        <dbReference type="EMBL" id="QCQ68808.1"/>
    </source>
</evidence>
<evidence type="ECO:0000313" key="20">
    <source>
        <dbReference type="EMBL" id="QCQ68637.1"/>
    </source>
</evidence>
<evidence type="ECO:0000256" key="3">
    <source>
        <dbReference type="ARBA" id="ARBA00022692"/>
    </source>
</evidence>
<proteinExistence type="inferred from homology"/>
<comment type="subcellular location">
    <subcellularLocation>
        <location evidence="1">Membrane</location>
        <topology evidence="1">Multi-pass membrane protein</topology>
    </subcellularLocation>
    <subcellularLocation>
        <location evidence="6">Mitochondrion inner membrane</location>
        <topology evidence="6">Multi-pass membrane protein</topology>
    </subcellularLocation>
</comment>
<evidence type="ECO:0000256" key="9">
    <source>
        <dbReference type="SAM" id="SignalP"/>
    </source>
</evidence>
<evidence type="ECO:0000313" key="32">
    <source>
        <dbReference type="EMBL" id="QCQ68865.1"/>
    </source>
</evidence>
<dbReference type="InterPro" id="IPR018086">
    <property type="entry name" value="NADH_UbQ_OxRdtase_su1_CS"/>
</dbReference>
<feature type="signal peptide" evidence="9">
    <location>
        <begin position="1"/>
        <end position="21"/>
    </location>
</feature>
<dbReference type="EMBL" id="MK292700">
    <property type="protein sequence ID" value="QCQ68941.1"/>
    <property type="molecule type" value="Genomic_DNA"/>
</dbReference>
<feature type="transmembrane region" description="Helical" evidence="8">
    <location>
        <begin position="232"/>
        <end position="258"/>
    </location>
</feature>
<keyword evidence="6" id="KW-0520">NAD</keyword>
<dbReference type="EMBL" id="MK292680">
    <property type="protein sequence ID" value="QCQ68637.1"/>
    <property type="molecule type" value="Genomic_DNA"/>
</dbReference>
<dbReference type="EMBL" id="MK292655">
    <property type="protein sequence ID" value="QCQ68447.1"/>
    <property type="molecule type" value="Genomic_DNA"/>
</dbReference>
<dbReference type="EMBL" id="MK292657">
    <property type="protein sequence ID" value="QCQ68485.1"/>
    <property type="molecule type" value="Genomic_DNA"/>
</dbReference>
<dbReference type="GO" id="GO:0008137">
    <property type="term" value="F:NADH dehydrogenase (ubiquinone) activity"/>
    <property type="evidence" value="ECO:0007669"/>
    <property type="project" value="UniProtKB-EC"/>
</dbReference>
<evidence type="ECO:0000313" key="27">
    <source>
        <dbReference type="EMBL" id="QCQ68770.1"/>
    </source>
</evidence>
<dbReference type="EMBL" id="MK292677">
    <property type="protein sequence ID" value="QCQ68580.1"/>
    <property type="molecule type" value="Genomic_DNA"/>
</dbReference>
<feature type="transmembrane region" description="Helical" evidence="8">
    <location>
        <begin position="66"/>
        <end position="86"/>
    </location>
</feature>
<evidence type="ECO:0000313" key="23">
    <source>
        <dbReference type="EMBL" id="QCQ68694.1"/>
    </source>
</evidence>
<dbReference type="GO" id="GO:0005743">
    <property type="term" value="C:mitochondrial inner membrane"/>
    <property type="evidence" value="ECO:0007669"/>
    <property type="project" value="UniProtKB-SubCell"/>
</dbReference>
<evidence type="ECO:0000313" key="21">
    <source>
        <dbReference type="EMBL" id="QCQ68656.1"/>
    </source>
</evidence>
<dbReference type="Pfam" id="PF00146">
    <property type="entry name" value="NADHdh"/>
    <property type="match status" value="1"/>
</dbReference>
<dbReference type="EMBL" id="MK292696">
    <property type="protein sequence ID" value="QCQ68884.1"/>
    <property type="molecule type" value="Genomic_DNA"/>
</dbReference>
<dbReference type="PROSITE" id="PS00668">
    <property type="entry name" value="COMPLEX1_ND1_2"/>
    <property type="match status" value="1"/>
</dbReference>
<comment type="similarity">
    <text evidence="2 6">Belongs to the complex I subunit 1 family.</text>
</comment>
<dbReference type="EMBL" id="MK292702">
    <property type="protein sequence ID" value="QCQ68979.1"/>
    <property type="molecule type" value="Genomic_DNA"/>
</dbReference>
<dbReference type="EMBL" id="MK292676">
    <property type="protein sequence ID" value="QCQ68561.1"/>
    <property type="molecule type" value="Genomic_DNA"/>
</dbReference>
<dbReference type="EMBL" id="MK292682">
    <property type="protein sequence ID" value="QCQ68675.1"/>
    <property type="molecule type" value="Genomic_DNA"/>
</dbReference>
<dbReference type="EMBL" id="MK292679">
    <property type="protein sequence ID" value="QCQ68618.1"/>
    <property type="molecule type" value="Genomic_DNA"/>
</dbReference>
<geneLocation type="mitochondrion" evidence="30"/>
<dbReference type="EMBL" id="MK292674">
    <property type="protein sequence ID" value="QCQ68523.1"/>
    <property type="molecule type" value="Genomic_DNA"/>
</dbReference>
<reference evidence="30" key="1">
    <citation type="journal article" date="2018" name="BMC Evol. Biol.">
        <title>The linear mitochondrial genome of the quarantine chytrid Synchytrium endobioticum; insights into the evolution and recent history of an obligate biotrophic plant pathogen.</title>
        <authorList>
            <person name="van de Vossenberg B.T.L.H."/>
            <person name="Brankovics B."/>
            <person name="Nguyen H.D.T."/>
            <person name="van Gent-Pelzer M.P.E."/>
            <person name="Smith D."/>
            <person name="Dadej K."/>
            <person name="Przetakiewicz J."/>
            <person name="Kreuze J.F."/>
            <person name="Boerma M."/>
            <person name="van Leeuwen G.C.M."/>
            <person name="Andre Levesque C."/>
            <person name="van der Lee T.A.J."/>
        </authorList>
    </citation>
    <scope>NUCLEOTIDE SEQUENCE</scope>
    <source>
        <strain evidence="11">01WS</strain>
        <strain evidence="14">02WS</strain>
        <strain evidence="39">03WS</strain>
        <strain evidence="25">04WS</strain>
        <strain evidence="36">06WS</strain>
        <strain evidence="17">07WS</strain>
        <strain evidence="23">08WS</strain>
        <strain evidence="16">09WS</strain>
        <strain evidence="29">10WS</strain>
        <strain evidence="15">BEL01</strain>
        <strain evidence="27">DEN_01</strain>
        <strain evidence="19">EII2015</strain>
        <strain evidence="33">FERA1</strain>
        <strain evidence="18">FERA2</strain>
        <strain evidence="37">LEV6574</strain>
        <strain evidence="35">LEV6602</strain>
        <strain evidence="30">LEV6687</strain>
        <strain evidence="24">LEV6748</strain>
        <strain evidence="26">MB08</strain>
        <strain evidence="31">MB17</strain>
        <strain evidence="20">MB42</strain>
        <strain evidence="28">MB56</strain>
        <strain evidence="10">NED01</strain>
        <strain evidence="34">PER03</strain>
        <strain evidence="22">RUS01</strain>
        <strain evidence="21">SE4</strain>
        <strain evidence="12">SE5</strain>
        <strain evidence="13">SE6</strain>
        <strain evidence="38">SE7</strain>
        <strain evidence="32">UKR01</strain>
    </source>
</reference>
<comment type="catalytic activity">
    <reaction evidence="7">
        <text>a ubiquinone + NADH + 5 H(+)(in) = a ubiquinol + NAD(+) + 4 H(+)(out)</text>
        <dbReference type="Rhea" id="RHEA:29091"/>
        <dbReference type="Rhea" id="RHEA-COMP:9565"/>
        <dbReference type="Rhea" id="RHEA-COMP:9566"/>
        <dbReference type="ChEBI" id="CHEBI:15378"/>
        <dbReference type="ChEBI" id="CHEBI:16389"/>
        <dbReference type="ChEBI" id="CHEBI:17976"/>
        <dbReference type="ChEBI" id="CHEBI:57540"/>
        <dbReference type="ChEBI" id="CHEBI:57945"/>
        <dbReference type="EC" id="7.1.1.2"/>
    </reaction>
</comment>
<evidence type="ECO:0000313" key="13">
    <source>
        <dbReference type="EMBL" id="QCQ68504.1"/>
    </source>
</evidence>
<evidence type="ECO:0000313" key="36">
    <source>
        <dbReference type="EMBL" id="QCQ68941.1"/>
    </source>
</evidence>
<keyword evidence="7 30" id="KW-0496">Mitochondrion</keyword>
<dbReference type="HAMAP" id="MF_01350">
    <property type="entry name" value="NDH1_NuoH"/>
    <property type="match status" value="1"/>
</dbReference>
<accession>A0A4P8NP56</accession>
<keyword evidence="9" id="KW-0732">Signal</keyword>
<dbReference type="EMBL" id="MK292656">
    <property type="protein sequence ID" value="QCQ68466.1"/>
    <property type="molecule type" value="Genomic_DNA"/>
</dbReference>
<evidence type="ECO:0000256" key="7">
    <source>
        <dbReference type="RuleBase" id="RU000473"/>
    </source>
</evidence>
<dbReference type="EMBL" id="MK292690">
    <property type="protein sequence ID" value="QCQ68827.1"/>
    <property type="molecule type" value="Genomic_DNA"/>
</dbReference>
<evidence type="ECO:0000313" key="14">
    <source>
        <dbReference type="EMBL" id="QCQ68523.1"/>
    </source>
</evidence>
<evidence type="ECO:0000313" key="35">
    <source>
        <dbReference type="EMBL" id="QCQ68922.1"/>
    </source>
</evidence>
<evidence type="ECO:0000313" key="39">
    <source>
        <dbReference type="EMBL" id="QCQ68998.1"/>
    </source>
</evidence>
<dbReference type="EMBL" id="MK292701">
    <property type="protein sequence ID" value="QCQ68960.1"/>
    <property type="molecule type" value="Genomic_DNA"/>
</dbReference>
<evidence type="ECO:0000313" key="16">
    <source>
        <dbReference type="EMBL" id="QCQ68561.1"/>
    </source>
</evidence>
<keyword evidence="4 8" id="KW-1133">Transmembrane helix</keyword>
<evidence type="ECO:0000256" key="4">
    <source>
        <dbReference type="ARBA" id="ARBA00022989"/>
    </source>
</evidence>
<gene>
    <name evidence="30" type="primary">nad1</name>
</gene>
<evidence type="ECO:0000256" key="1">
    <source>
        <dbReference type="ARBA" id="ARBA00004141"/>
    </source>
</evidence>
<evidence type="ECO:0000313" key="10">
    <source>
        <dbReference type="EMBL" id="QCQ68447.1"/>
    </source>
</evidence>
<evidence type="ECO:0000256" key="8">
    <source>
        <dbReference type="SAM" id="Phobius"/>
    </source>
</evidence>
<dbReference type="EMBL" id="MK292678">
    <property type="protein sequence ID" value="QCQ68599.1"/>
    <property type="molecule type" value="Genomic_DNA"/>
</dbReference>
<evidence type="ECO:0000313" key="31">
    <source>
        <dbReference type="EMBL" id="QCQ68846.1"/>
    </source>
</evidence>
<evidence type="ECO:0000313" key="30">
    <source>
        <dbReference type="EMBL" id="QCQ68827.1"/>
    </source>
</evidence>
<evidence type="ECO:0000256" key="6">
    <source>
        <dbReference type="RuleBase" id="RU000471"/>
    </source>
</evidence>
<evidence type="ECO:0000313" key="33">
    <source>
        <dbReference type="EMBL" id="QCQ68884.1"/>
    </source>
</evidence>
<evidence type="ECO:0000313" key="19">
    <source>
        <dbReference type="EMBL" id="QCQ68618.1"/>
    </source>
</evidence>
<dbReference type="EMBL" id="MK292697">
    <property type="protein sequence ID" value="QCQ68903.1"/>
    <property type="molecule type" value="Genomic_DNA"/>
</dbReference>
<evidence type="ECO:0000313" key="12">
    <source>
        <dbReference type="EMBL" id="QCQ68485.1"/>
    </source>
</evidence>
<dbReference type="EMBL" id="MK292686">
    <property type="protein sequence ID" value="QCQ68751.1"/>
    <property type="molecule type" value="Genomic_DNA"/>
</dbReference>
<evidence type="ECO:0000256" key="5">
    <source>
        <dbReference type="ARBA" id="ARBA00023136"/>
    </source>
</evidence>
<dbReference type="PANTHER" id="PTHR11432">
    <property type="entry name" value="NADH DEHYDROGENASE SUBUNIT 1"/>
    <property type="match status" value="1"/>
</dbReference>
<name>A0A4P8NP56_9FUNG</name>
<evidence type="ECO:0000313" key="28">
    <source>
        <dbReference type="EMBL" id="QCQ68789.1"/>
    </source>
</evidence>
<dbReference type="EMBL" id="MK292691">
    <property type="protein sequence ID" value="QCQ68846.1"/>
    <property type="molecule type" value="Genomic_DNA"/>
</dbReference>
<dbReference type="EC" id="7.1.1.2" evidence="7"/>
<dbReference type="RefSeq" id="YP_009640148.1">
    <property type="nucleotide sequence ID" value="NC_042370.1"/>
</dbReference>
<evidence type="ECO:0000313" key="38">
    <source>
        <dbReference type="EMBL" id="QCQ68979.1"/>
    </source>
</evidence>
<dbReference type="InterPro" id="IPR001694">
    <property type="entry name" value="NADH_UbQ_OxRdtase_su1/FPO"/>
</dbReference>
<feature type="transmembrane region" description="Helical" evidence="8">
    <location>
        <begin position="98"/>
        <end position="120"/>
    </location>
</feature>
<dbReference type="EMBL" id="MK292698">
    <property type="protein sequence ID" value="QCQ68922.1"/>
    <property type="molecule type" value="Genomic_DNA"/>
</dbReference>
<evidence type="ECO:0000313" key="25">
    <source>
        <dbReference type="EMBL" id="QCQ68732.1"/>
    </source>
</evidence>
<evidence type="ECO:0000313" key="34">
    <source>
        <dbReference type="EMBL" id="QCQ68903.1"/>
    </source>
</evidence>
<dbReference type="PROSITE" id="PS00667">
    <property type="entry name" value="COMPLEX1_ND1_1"/>
    <property type="match status" value="1"/>
</dbReference>
<feature type="transmembrane region" description="Helical" evidence="8">
    <location>
        <begin position="279"/>
        <end position="297"/>
    </location>
</feature>
<evidence type="ECO:0000313" key="11">
    <source>
        <dbReference type="EMBL" id="QCQ68466.1"/>
    </source>
</evidence>
<evidence type="ECO:0000313" key="22">
    <source>
        <dbReference type="EMBL" id="QCQ68675.1"/>
    </source>
</evidence>
<dbReference type="AlphaFoldDB" id="A0A4P8NP56"/>
<evidence type="ECO:0000313" key="26">
    <source>
        <dbReference type="EMBL" id="QCQ68751.1"/>
    </source>
</evidence>
<dbReference type="GO" id="GO:0003954">
    <property type="term" value="F:NADH dehydrogenase activity"/>
    <property type="evidence" value="ECO:0007669"/>
    <property type="project" value="TreeGrafter"/>
</dbReference>
<dbReference type="EMBL" id="MK292673">
    <property type="protein sequence ID" value="QCQ68504.1"/>
    <property type="molecule type" value="Genomic_DNA"/>
</dbReference>
<evidence type="ECO:0000256" key="2">
    <source>
        <dbReference type="ARBA" id="ARBA00010535"/>
    </source>
</evidence>
<evidence type="ECO:0000313" key="37">
    <source>
        <dbReference type="EMBL" id="QCQ68960.1"/>
    </source>
</evidence>
<dbReference type="EMBL" id="MK292703">
    <property type="protein sequence ID" value="QCQ68998.1"/>
    <property type="molecule type" value="Genomic_DNA"/>
</dbReference>
<evidence type="ECO:0000313" key="18">
    <source>
        <dbReference type="EMBL" id="QCQ68599.1"/>
    </source>
</evidence>
<dbReference type="EMBL" id="MK292692">
    <property type="protein sequence ID" value="QCQ68865.1"/>
    <property type="molecule type" value="Genomic_DNA"/>
</dbReference>
<keyword evidence="7" id="KW-0830">Ubiquinone</keyword>
<dbReference type="EMBL" id="MK292684">
    <property type="protein sequence ID" value="QCQ68713.1"/>
    <property type="molecule type" value="Genomic_DNA"/>
</dbReference>
<dbReference type="GO" id="GO:0009060">
    <property type="term" value="P:aerobic respiration"/>
    <property type="evidence" value="ECO:0007669"/>
    <property type="project" value="TreeGrafter"/>
</dbReference>
<dbReference type="EMBL" id="MK292681">
    <property type="protein sequence ID" value="QCQ68656.1"/>
    <property type="molecule type" value="Genomic_DNA"/>
</dbReference>
<protein>
    <recommendedName>
        <fullName evidence="7">NADH-ubiquinone oxidoreductase chain 1</fullName>
        <ecNumber evidence="7">7.1.1.2</ecNumber>
    </recommendedName>
</protein>
<keyword evidence="5 8" id="KW-0472">Membrane</keyword>
<keyword evidence="3 6" id="KW-0812">Transmembrane</keyword>
<dbReference type="PANTHER" id="PTHR11432:SF3">
    <property type="entry name" value="NADH-UBIQUINONE OXIDOREDUCTASE CHAIN 1"/>
    <property type="match status" value="1"/>
</dbReference>
<sequence>MIACLILILGVVLSVALMTLADRKTMGAMQRRIGPNKVGYLGILQPFADGIKLILKETVLPLHSSIWIFLGAPFLGFYLALLNWLVLPLGQGLVISELIGGGILVLIAISELNIYSVLFAGWSANSKYPFLGSLRSTAQLISYSVSLSLIFLSVILTLGTIELLEIMSAQRCFSLAFALFPMVILFMISAIAETNRAPFDLPEAESELVGGFFTEHSAISFAYIFLGEYTSILVICTLFHVLFFGVSMALPMIFFMLWIRASLARLRFDQLLKLGWSNILPFVIGYIMLLPTLIYTFDLVG</sequence>
<dbReference type="EMBL" id="MK292689">
    <property type="protein sequence ID" value="QCQ68808.1"/>
    <property type="molecule type" value="Genomic_DNA"/>
</dbReference>
<dbReference type="EMBL" id="MK292687">
    <property type="protein sequence ID" value="QCQ68770.1"/>
    <property type="molecule type" value="Genomic_DNA"/>
</dbReference>
<evidence type="ECO:0000313" key="24">
    <source>
        <dbReference type="EMBL" id="QCQ68713.1"/>
    </source>
</evidence>
<evidence type="ECO:0000313" key="15">
    <source>
        <dbReference type="EMBL" id="QCQ68542.1"/>
    </source>
</evidence>
<feature type="transmembrane region" description="Helical" evidence="8">
    <location>
        <begin position="140"/>
        <end position="161"/>
    </location>
</feature>
<organism evidence="30">
    <name type="scientific">Synchytrium endobioticum</name>
    <dbReference type="NCBI Taxonomy" id="286115"/>
    <lineage>
        <taxon>Eukaryota</taxon>
        <taxon>Fungi</taxon>
        <taxon>Fungi incertae sedis</taxon>
        <taxon>Chytridiomycota</taxon>
        <taxon>Chytridiomycota incertae sedis</taxon>
        <taxon>Chytridiomycetes</taxon>
        <taxon>Synchytriales</taxon>
        <taxon>Synchytriaceae</taxon>
        <taxon>Synchytrium</taxon>
    </lineage>
</organism>
<feature type="transmembrane region" description="Helical" evidence="8">
    <location>
        <begin position="173"/>
        <end position="192"/>
    </location>
</feature>
<dbReference type="EMBL" id="MK292683">
    <property type="protein sequence ID" value="QCQ68694.1"/>
    <property type="molecule type" value="Genomic_DNA"/>
</dbReference>
<dbReference type="EMBL" id="MK292685">
    <property type="protein sequence ID" value="QCQ68732.1"/>
    <property type="molecule type" value="Genomic_DNA"/>
</dbReference>